<accession>A0A9W3BB95</accession>
<organism evidence="6 7">
    <name type="scientific">Biomphalaria glabrata</name>
    <name type="common">Bloodfluke planorb</name>
    <name type="synonym">Freshwater snail</name>
    <dbReference type="NCBI Taxonomy" id="6526"/>
    <lineage>
        <taxon>Eukaryota</taxon>
        <taxon>Metazoa</taxon>
        <taxon>Spiralia</taxon>
        <taxon>Lophotrochozoa</taxon>
        <taxon>Mollusca</taxon>
        <taxon>Gastropoda</taxon>
        <taxon>Heterobranchia</taxon>
        <taxon>Euthyneura</taxon>
        <taxon>Panpulmonata</taxon>
        <taxon>Hygrophila</taxon>
        <taxon>Lymnaeoidea</taxon>
        <taxon>Planorbidae</taxon>
        <taxon>Biomphalaria</taxon>
    </lineage>
</organism>
<dbReference type="PANTHER" id="PTHR23193:SF46">
    <property type="entry name" value="NUCLEAR PORE COMPLEX PROTEIN NUP214"/>
    <property type="match status" value="1"/>
</dbReference>
<feature type="region of interest" description="Disordered" evidence="4">
    <location>
        <begin position="1170"/>
        <end position="1316"/>
    </location>
</feature>
<dbReference type="InterPro" id="IPR039462">
    <property type="entry name" value="Nup159/Nup146_N"/>
</dbReference>
<dbReference type="OMA" id="WLSTFQF"/>
<keyword evidence="2" id="KW-0813">Transport</keyword>
<keyword evidence="6" id="KW-1185">Reference proteome</keyword>
<feature type="compositionally biased region" description="Low complexity" evidence="4">
    <location>
        <begin position="1478"/>
        <end position="1546"/>
    </location>
</feature>
<evidence type="ECO:0000256" key="3">
    <source>
        <dbReference type="ARBA" id="ARBA00023242"/>
    </source>
</evidence>
<feature type="compositionally biased region" description="Polar residues" evidence="4">
    <location>
        <begin position="756"/>
        <end position="770"/>
    </location>
</feature>
<feature type="compositionally biased region" description="Low complexity" evidence="4">
    <location>
        <begin position="728"/>
        <end position="754"/>
    </location>
</feature>
<evidence type="ECO:0000259" key="5">
    <source>
        <dbReference type="Pfam" id="PF16755"/>
    </source>
</evidence>
<dbReference type="GO" id="GO:0006606">
    <property type="term" value="P:protein import into nucleus"/>
    <property type="evidence" value="ECO:0007669"/>
    <property type="project" value="TreeGrafter"/>
</dbReference>
<feature type="region of interest" description="Disordered" evidence="4">
    <location>
        <begin position="1387"/>
        <end position="1546"/>
    </location>
</feature>
<dbReference type="Proteomes" id="UP001165740">
    <property type="component" value="Chromosome 9"/>
</dbReference>
<dbReference type="SUPFAM" id="SSF117289">
    <property type="entry name" value="Nucleoporin domain"/>
    <property type="match status" value="1"/>
</dbReference>
<feature type="compositionally biased region" description="Polar residues" evidence="4">
    <location>
        <begin position="1257"/>
        <end position="1275"/>
    </location>
</feature>
<name>A0A9W3BB95_BIOGL</name>
<dbReference type="SMART" id="SM00320">
    <property type="entry name" value="WD40"/>
    <property type="match status" value="2"/>
</dbReference>
<keyword evidence="3" id="KW-0539">Nucleus</keyword>
<dbReference type="GO" id="GO:0017056">
    <property type="term" value="F:structural constituent of nuclear pore"/>
    <property type="evidence" value="ECO:0007669"/>
    <property type="project" value="TreeGrafter"/>
</dbReference>
<dbReference type="PANTHER" id="PTHR23193">
    <property type="entry name" value="NUCLEAR PORE COMPLEX PROTEIN NUP"/>
    <property type="match status" value="1"/>
</dbReference>
<gene>
    <name evidence="7" type="primary">LOC106053528</name>
</gene>
<feature type="compositionally biased region" description="Low complexity" evidence="4">
    <location>
        <begin position="1415"/>
        <end position="1430"/>
    </location>
</feature>
<feature type="region of interest" description="Disordered" evidence="4">
    <location>
        <begin position="726"/>
        <end position="770"/>
    </location>
</feature>
<evidence type="ECO:0000256" key="2">
    <source>
        <dbReference type="ARBA" id="ARBA00022448"/>
    </source>
</evidence>
<feature type="compositionally biased region" description="Polar residues" evidence="4">
    <location>
        <begin position="1440"/>
        <end position="1467"/>
    </location>
</feature>
<feature type="region of interest" description="Disordered" evidence="4">
    <location>
        <begin position="1024"/>
        <end position="1087"/>
    </location>
</feature>
<dbReference type="GO" id="GO:0005643">
    <property type="term" value="C:nuclear pore"/>
    <property type="evidence" value="ECO:0007669"/>
    <property type="project" value="TreeGrafter"/>
</dbReference>
<sequence>MTDNDPPEREIKDFEFIQLCKFRVSTSDNADLFSKRGKLVACSSNYGLLFFGTKSGFNVVKTQELMKIDEGLGKERNKVTVNDVPVEFKVDINSSQLVILDVSGDGLYLAAVVSQAGTFSVLFYDIRIFADKNAPVFPFATMPLSVSQPGSVLDLSWNPAVYSMLAVCTSDGLVQLVDVADKPKVIATLPSQVGASCFCWSPKGKQLLVGKMDGSLGQYDHGLVEKKNWPVPNILKDAHSVLDVVWQSTHTFIAAYLPVGAQPSEQPSVILTSANKDQVLHINFYDVCFGNGEERQPHYFFHQVLKWEMVLIASSNSTEATVIGKNLDDKTSWEHWNLEDCSRAQLPLTADQNDSFPVGLAVDYSPMKQIMLSDNKCLPPCPVMYLLTTDGILLGYYLHYSHKDAAPATTPAHALSSVGARKGVPGTFTAVSPPKQPAQDTSNSALLATPLNVFGVNKPTATPAPSIFGAPAASPFGAPTPTQSIFGGRTPTSGIFGAPATTSNVFTAPTPTASIFGTPTSTLGLFGASASTSSVFTAPTPTSSIFGKSATPASTLSTPNVFGVAAPVATSAPGSTGAGATPSLFGSAVPTATSTPAVFGSVSPATSTNVFSTTTTTSAFSFSGLGTKTTTTPNSAFTGRSFALPPSAPATVSSKGDSISVFGQQKATPQSQPVFGSLQPSSASVTPVSSMKATGVDVGQGTLKNEAASTSSLFGAHQAPSAFTLKTQQPGGSISQGQSKSPLQTTTPPAQPLTKVMTQPQKQNSTNLAVSQSTNVEAALDSSFTQNIQDEIADFEKELDELRARSKQRFDSVGTPKEKETLIQETERLIHFFKEINITTKEQLREAQEQKNCCYNLFATIENCKMQHELSNDPHHNKLLQSKKLDPAGMQKLKTLQQMSQAIEFSLEEVDHVLDAKWQEHLNNKKKEERLLTPTGDSIYKAIKNNNTLIMCNWDKLKKLEEQFMNLKMYSKASNRDIQSLKQTVLNGDNQSSSQPSPNLTSAVANGMTPEKIARLRDFLSQRKVPRVKSTTPTNISLSRIISQSPGHSPSESASPQQQQSAQRKHALKEQQQTPTGPPTSTPVAPADLFRANGASEKMRMSVPPVSPAVKVENLSPASNTTHAPSSKIPPTSFSGVAYFKPSPQTVVVTKPLLTTPQSAKSPLGLSEAARSITFSNPPGGLKEEIPQSAYYEDVTTEDDNDEEEEDYEDEDNGYEDEDEEEEDTGYDEVEKVDGASFSFGQTPTSSKTAAGGTFKPPQNTSLSSLGKPTGQPTALNDIFSPKPLIPSNESEKSSLTRSSSNGFSVTLPKPSEPSSKFVFGGGSAVTVTTTSTTTLFGQKTESKQATGFSFGGTAVFGQKLPASSGVAPTSSIFGSVATPSKNVTFSDVNVKNQERSDKGDGSTAADSKIDVIKSTPQSTSPTSSVSVSSLGQRSEKNTSDASQFNFGATPSTGQSSSTVFGQTSQAAAKPSGDLQNSTTVTTDESTVSSSTQPSTVNTTSTLTSVFGSTSTTTAASGFGSPASSVPGITTPSAPTTATSSFGTPATSVIGASTSAPATTLVSDAAASNASSIFSGSKSSIFGLSSTPTQPLFGTPTTTASSVFGGTPSTSAASIFGGSAASAKSVFGGNTGTPETSSASVFGGSASTTSVFGGSTGSTLFGGPKVTASSSVFGGAAATTASVFGSPAASTSSSSVFGNPVTTTSSSLFGTASSAFGVASTAASSTPFGGTSSSSTNLFGAATITTSSTPFGTAATTTASAVFGGGTGTSQTSVFGNSGSVFGQTSSKPLFGGTSAAPVFGSSGTTSNNSNVFGASSGTSVFGSSSGTSALSPGTGLFGAGTNSGSTFGQTFGFGSSANSASTTSSVFGQQANLPSTSSSVFGQSSFGTSSFGFGGLGGKPSEEKAKQNVFGTPQVFGSSAQTNNLFGGGGSSTFGGTSSSPFSSSSSGGGGGGFAGGTGVASTGFGVSTQQSSGLLGPAPAFGTAPSFGSSATFGSKPAFGSSPAFGGVPAFGASPSFASPSSGTSFGSSSTGGFGNFASVQAPTFGQLAQASPSSTTTGFGGFGSSQTSQSSVFGGGFNSSQSTFGGGGGSSVFGQAASSPSFGGTPTQGFGASPSLGGNPAFSSYRG</sequence>
<feature type="compositionally biased region" description="Low complexity" evidence="4">
    <location>
        <begin position="2067"/>
        <end position="2086"/>
    </location>
</feature>
<feature type="compositionally biased region" description="Acidic residues" evidence="4">
    <location>
        <begin position="1195"/>
        <end position="1228"/>
    </location>
</feature>
<dbReference type="OrthoDB" id="248320at2759"/>
<feature type="domain" description="Nucleoporin Nup159/Nup146 N-terminal" evidence="5">
    <location>
        <begin position="41"/>
        <end position="393"/>
    </location>
</feature>
<dbReference type="Pfam" id="PF16755">
    <property type="entry name" value="Beta-prop_NUP159_NUP214"/>
    <property type="match status" value="1"/>
</dbReference>
<dbReference type="InterPro" id="IPR015943">
    <property type="entry name" value="WD40/YVTN_repeat-like_dom_sf"/>
</dbReference>
<evidence type="ECO:0000256" key="4">
    <source>
        <dbReference type="SAM" id="MobiDB-lite"/>
    </source>
</evidence>
<dbReference type="GO" id="GO:0008139">
    <property type="term" value="F:nuclear localization sequence binding"/>
    <property type="evidence" value="ECO:0007669"/>
    <property type="project" value="TreeGrafter"/>
</dbReference>
<proteinExistence type="predicted"/>
<comment type="subcellular location">
    <subcellularLocation>
        <location evidence="1">Nucleus</location>
    </subcellularLocation>
</comment>
<feature type="compositionally biased region" description="Polar residues" evidence="4">
    <location>
        <begin position="2103"/>
        <end position="2113"/>
    </location>
</feature>
<dbReference type="RefSeq" id="XP_055896718.1">
    <property type="nucleotide sequence ID" value="XM_056040743.1"/>
</dbReference>
<dbReference type="GO" id="GO:0006405">
    <property type="term" value="P:RNA export from nucleus"/>
    <property type="evidence" value="ECO:0007669"/>
    <property type="project" value="TreeGrafter"/>
</dbReference>
<dbReference type="InterPro" id="IPR001680">
    <property type="entry name" value="WD40_rpt"/>
</dbReference>
<evidence type="ECO:0000313" key="7">
    <source>
        <dbReference type="RefSeq" id="XP_055896718.1"/>
    </source>
</evidence>
<dbReference type="InterPro" id="IPR026054">
    <property type="entry name" value="Nucleoporin"/>
</dbReference>
<evidence type="ECO:0000313" key="6">
    <source>
        <dbReference type="Proteomes" id="UP001165740"/>
    </source>
</evidence>
<dbReference type="Gene3D" id="2.130.10.10">
    <property type="entry name" value="YVTN repeat-like/Quinoprotein amine dehydrogenase"/>
    <property type="match status" value="1"/>
</dbReference>
<feature type="region of interest" description="Disordered" evidence="4">
    <location>
        <begin position="2051"/>
        <end position="2130"/>
    </location>
</feature>
<reference evidence="7" key="1">
    <citation type="submission" date="2025-08" db="UniProtKB">
        <authorList>
            <consortium name="RefSeq"/>
        </authorList>
    </citation>
    <scope>IDENTIFICATION</scope>
</reference>
<feature type="compositionally biased region" description="Low complexity" evidence="4">
    <location>
        <begin position="1049"/>
        <end position="1062"/>
    </location>
</feature>
<feature type="compositionally biased region" description="Polar residues" evidence="4">
    <location>
        <begin position="1239"/>
        <end position="1249"/>
    </location>
</feature>
<feature type="compositionally biased region" description="Polar residues" evidence="4">
    <location>
        <begin position="1029"/>
        <end position="1048"/>
    </location>
</feature>
<protein>
    <submittedName>
        <fullName evidence="7">Nuclear pore complex protein Nup214-like isoform X1</fullName>
    </submittedName>
</protein>
<evidence type="ECO:0000256" key="1">
    <source>
        <dbReference type="ARBA" id="ARBA00004123"/>
    </source>
</evidence>
<dbReference type="GeneID" id="106053528"/>